<accession>A0AAV8WWN0</accession>
<comment type="caution">
    <text evidence="2">The sequence shown here is derived from an EMBL/GenBank/DDBJ whole genome shotgun (WGS) entry which is preliminary data.</text>
</comment>
<keyword evidence="3" id="KW-1185">Reference proteome</keyword>
<evidence type="ECO:0000256" key="1">
    <source>
        <dbReference type="SAM" id="MobiDB-lite"/>
    </source>
</evidence>
<evidence type="ECO:0000313" key="2">
    <source>
        <dbReference type="EMBL" id="KAJ8930645.1"/>
    </source>
</evidence>
<organism evidence="2 3">
    <name type="scientific">Rhamnusium bicolor</name>
    <dbReference type="NCBI Taxonomy" id="1586634"/>
    <lineage>
        <taxon>Eukaryota</taxon>
        <taxon>Metazoa</taxon>
        <taxon>Ecdysozoa</taxon>
        <taxon>Arthropoda</taxon>
        <taxon>Hexapoda</taxon>
        <taxon>Insecta</taxon>
        <taxon>Pterygota</taxon>
        <taxon>Neoptera</taxon>
        <taxon>Endopterygota</taxon>
        <taxon>Coleoptera</taxon>
        <taxon>Polyphaga</taxon>
        <taxon>Cucujiformia</taxon>
        <taxon>Chrysomeloidea</taxon>
        <taxon>Cerambycidae</taxon>
        <taxon>Lepturinae</taxon>
        <taxon>Rhagiini</taxon>
        <taxon>Rhamnusium</taxon>
    </lineage>
</organism>
<sequence length="115" mass="12863">MEIADEDNNNSSTQEDTETNENALEVGTLVDLVSEAGSSNTNKETSTQECLYVPITTGVLREFGLVEEFSHSISVQHKEQQENETKIWTTENTLFLIDIVGKFDKEFASGIKKNM</sequence>
<feature type="region of interest" description="Disordered" evidence="1">
    <location>
        <begin position="1"/>
        <end position="24"/>
    </location>
</feature>
<dbReference type="Proteomes" id="UP001162156">
    <property type="component" value="Unassembled WGS sequence"/>
</dbReference>
<evidence type="ECO:0000313" key="3">
    <source>
        <dbReference type="Proteomes" id="UP001162156"/>
    </source>
</evidence>
<name>A0AAV8WWN0_9CUCU</name>
<dbReference type="EMBL" id="JANEYF010004595">
    <property type="protein sequence ID" value="KAJ8930645.1"/>
    <property type="molecule type" value="Genomic_DNA"/>
</dbReference>
<protein>
    <submittedName>
        <fullName evidence="2">Uncharacterized protein</fullName>
    </submittedName>
</protein>
<gene>
    <name evidence="2" type="ORF">NQ314_016560</name>
</gene>
<dbReference type="AlphaFoldDB" id="A0AAV8WWN0"/>
<reference evidence="2" key="1">
    <citation type="journal article" date="2023" name="Insect Mol. Biol.">
        <title>Genome sequencing provides insights into the evolution of gene families encoding plant cell wall-degrading enzymes in longhorned beetles.</title>
        <authorList>
            <person name="Shin N.R."/>
            <person name="Okamura Y."/>
            <person name="Kirsch R."/>
            <person name="Pauchet Y."/>
        </authorList>
    </citation>
    <scope>NUCLEOTIDE SEQUENCE</scope>
    <source>
        <strain evidence="2">RBIC_L_NR</strain>
    </source>
</reference>
<proteinExistence type="predicted"/>